<evidence type="ECO:0000256" key="8">
    <source>
        <dbReference type="SAM" id="MobiDB-lite"/>
    </source>
</evidence>
<reference evidence="10 11" key="1">
    <citation type="submission" date="2009-11" db="EMBL/GenBank/DDBJ databases">
        <title>Annotation of Allomyces macrogynus ATCC 38327.</title>
        <authorList>
            <consortium name="The Broad Institute Genome Sequencing Platform"/>
            <person name="Russ C."/>
            <person name="Cuomo C."/>
            <person name="Burger G."/>
            <person name="Gray M.W."/>
            <person name="Holland P.W.H."/>
            <person name="King N."/>
            <person name="Lang F.B.F."/>
            <person name="Roger A.J."/>
            <person name="Ruiz-Trillo I."/>
            <person name="Young S.K."/>
            <person name="Zeng Q."/>
            <person name="Gargeya S."/>
            <person name="Fitzgerald M."/>
            <person name="Haas B."/>
            <person name="Abouelleil A."/>
            <person name="Alvarado L."/>
            <person name="Arachchi H.M."/>
            <person name="Berlin A."/>
            <person name="Chapman S.B."/>
            <person name="Gearin G."/>
            <person name="Goldberg J."/>
            <person name="Griggs A."/>
            <person name="Gujja S."/>
            <person name="Hansen M."/>
            <person name="Heiman D."/>
            <person name="Howarth C."/>
            <person name="Larimer J."/>
            <person name="Lui A."/>
            <person name="MacDonald P.J.P."/>
            <person name="McCowen C."/>
            <person name="Montmayeur A."/>
            <person name="Murphy C."/>
            <person name="Neiman D."/>
            <person name="Pearson M."/>
            <person name="Priest M."/>
            <person name="Roberts A."/>
            <person name="Saif S."/>
            <person name="Shea T."/>
            <person name="Sisk P."/>
            <person name="Stolte C."/>
            <person name="Sykes S."/>
            <person name="Wortman J."/>
            <person name="Nusbaum C."/>
            <person name="Birren B."/>
        </authorList>
    </citation>
    <scope>NUCLEOTIDE SEQUENCE [LARGE SCALE GENOMIC DNA]</scope>
    <source>
        <strain evidence="10 11">ATCC 38327</strain>
    </source>
</reference>
<evidence type="ECO:0000313" key="11">
    <source>
        <dbReference type="Proteomes" id="UP000054350"/>
    </source>
</evidence>
<dbReference type="Gene3D" id="3.30.2410.10">
    <property type="entry name" value="Hect, E3 ligase catalytic domain"/>
    <property type="match status" value="1"/>
</dbReference>
<comment type="similarity">
    <text evidence="2">Belongs to the UPL family. K-HECT subfamily.</text>
</comment>
<dbReference type="eggNOG" id="KOG0170">
    <property type="taxonomic scope" value="Eukaryota"/>
</dbReference>
<dbReference type="GO" id="GO:0000209">
    <property type="term" value="P:protein polyubiquitination"/>
    <property type="evidence" value="ECO:0007669"/>
    <property type="project" value="TreeGrafter"/>
</dbReference>
<dbReference type="PANTHER" id="PTHR45670">
    <property type="entry name" value="E3 UBIQUITIN-PROTEIN LIGASE TRIP12"/>
    <property type="match status" value="1"/>
</dbReference>
<feature type="compositionally biased region" description="Low complexity" evidence="8">
    <location>
        <begin position="1061"/>
        <end position="1081"/>
    </location>
</feature>
<dbReference type="PROSITE" id="PS50237">
    <property type="entry name" value="HECT"/>
    <property type="match status" value="1"/>
</dbReference>
<feature type="compositionally biased region" description="Pro residues" evidence="8">
    <location>
        <begin position="102"/>
        <end position="129"/>
    </location>
</feature>
<feature type="compositionally biased region" description="Basic and acidic residues" evidence="8">
    <location>
        <begin position="650"/>
        <end position="665"/>
    </location>
</feature>
<feature type="repeat" description="ARM" evidence="7">
    <location>
        <begin position="438"/>
        <end position="466"/>
    </location>
</feature>
<evidence type="ECO:0000256" key="7">
    <source>
        <dbReference type="PROSITE-ProRule" id="PRU00259"/>
    </source>
</evidence>
<feature type="compositionally biased region" description="Low complexity" evidence="8">
    <location>
        <begin position="194"/>
        <end position="217"/>
    </location>
</feature>
<accession>A0A0L0SHW4</accession>
<sequence length="1759" mass="183773">MPPSTRRSRRARPAAPPAPVPNVPADESDLSDLSVSSLSESDLSDLDEDGPPSPTPPLPAATSPRRPLRTPARRPPLQSVPPPAPSTPTSSSNKRTHARRAPSPPSVPAPPPKRARRQPPPATAPSPPPARRRRATPAATDGTTPLRRSTRLRRLAPRTMADPDPATPAPPPPAAPQRETVISDDDSDHDVLMAEAAPAPADSGGDAAPAAAAANDAAGRDADADDEGANDQSGVDDSSDHDEDENDDEDEDNDDDDEPASPSSSQPPAGNGNPAGVSNRLMGLFAGSSMSGVRALAKQFQSVATQLAAPDPSELLMALQVLSELLLMNQEETLTAVAMVTMPEYASSDNETDGDGAPTPAAQRTRPRHVLDSIARRLVALVAPPPDDDAAQFAHALLGSEAALMSVRCINALLDAAGSPTAGHANASLAATVLGRAGAIPALVGALRNLEYIDVAEAAIGALHKLVAGVAQSGPATVRGFGARGSSDAGGSSDDEEGGAVSIVAAMADAEAMPALFEYLDFYPMPTQRLAAQIVSACAAHPRGAVQVIRRGVPEGALLRNMLERFLDGDDATLSEAAVQTWGHVAALVPPKELVAFMVEKDGTAADELQMLAGHVRRTGIAAALRNACVRTATVAAAAPAENGAASGTDEAKDDAQPDEEKAKDNTPAPTVSPIAEALVQAGVVDTLLNAAGDGTLSPTHVRLLTLLVDAEVASGAARLQGSSTSRARHVLDCLLNLPAAPTTTAGRDEVVALIVHVLERTARSEAGAKELVDDRLIRFAIHQLADGRIAAWHALPRLLVEADAERCRRHGLVEVKRAEPAAPTDELAPQAADGETAPASPTPSGPTLAGTRRAVDFSTPVTVSSSTSITDMTAWELMHSRYFTDHDGAKTLVDEICALPTDRQDPVLAHIETLIHDLVERHLPQLSHVLTNQLGPQGRVARSGATGAAGQSSSPADILVSVIRLHIRTIKAGGGDEVKVKREPQDDAPAATPASPTPAPANSGTQDPEPPATPTRAAVASSPEAAPGSTPVRDFSTPTTPRAVNAVPSGAADDADVDMADAPPADAPAAEAPAEAAAAGAEDEGSDEPDVEDDDGGAGDEDEAMDEDNANDNDGEADLAADRSVSDMHVAMQAVAPIHALLRYLKVKPEDVVVTLHGHALDPQTSVFRAVYQYLQRQTAETAAESGSSPQQVSVASVFQTLFHIEVVPRSEWTGELDTAKTDAVSPPLPETLVRILDWAAALHDAFPTAVRRPSVALARHVHVQLAQVLLAATRTQPAWLDALLMRSRARWLLPFTLRRAYFESQCLGYARCVTRAVPAATASGTPGGAQGGNGTATAAAAANLGRIQRQKVRISRDRILGAAVKVMELFAPEYSMLEIEYQNEVGTGLGPTLEFYALVVAELAKCADLWQAGAAPYLMPRAGVVTKADVEAVQTAVADAAKTTSPLEHRTAVLEAIGKCGARRPAAQYLRMLGQLMAKALLDDRLVDLPLHPQFLEMVLSSASSEAEATDATLDDVRAIDPTLAKSLAAMLHMADAETDPNSPTLAIDALTVQFEFLGTALVPGGSDRAVRTPTDVREYVRLVCNHVAGHATHAPAATLVRDGFASVLPVTSVSALFGTDEIVALVSSSRAGDNDEHWTPAAITAGMRADHGYHASSRVVQDLVLEMSAMDAARRRAFVQWLTGAPRLPLGGWTALKPPFTVVERTVPVGEVSDAYLPSVMTCANYLKLPSYSSREVLSVRLKVAVEEGQGSFHLS</sequence>
<dbReference type="Gene3D" id="1.25.10.10">
    <property type="entry name" value="Leucine-rich Repeat Variant"/>
    <property type="match status" value="1"/>
</dbReference>
<evidence type="ECO:0000256" key="2">
    <source>
        <dbReference type="ARBA" id="ARBA00006331"/>
    </source>
</evidence>
<feature type="compositionally biased region" description="Acidic residues" evidence="8">
    <location>
        <begin position="1082"/>
        <end position="1118"/>
    </location>
</feature>
<dbReference type="InterPro" id="IPR035983">
    <property type="entry name" value="Hect_E3_ubiquitin_ligase"/>
</dbReference>
<dbReference type="PROSITE" id="PS50176">
    <property type="entry name" value="ARM_REPEAT"/>
    <property type="match status" value="1"/>
</dbReference>
<dbReference type="InterPro" id="IPR000225">
    <property type="entry name" value="Armadillo"/>
</dbReference>
<evidence type="ECO:0000256" key="3">
    <source>
        <dbReference type="ARBA" id="ARBA00012485"/>
    </source>
</evidence>
<name>A0A0L0SHW4_ALLM3</name>
<proteinExistence type="inferred from homology"/>
<reference evidence="11" key="2">
    <citation type="submission" date="2009-11" db="EMBL/GenBank/DDBJ databases">
        <title>The Genome Sequence of Allomyces macrogynus strain ATCC 38327.</title>
        <authorList>
            <consortium name="The Broad Institute Genome Sequencing Platform"/>
            <person name="Russ C."/>
            <person name="Cuomo C."/>
            <person name="Shea T."/>
            <person name="Young S.K."/>
            <person name="Zeng Q."/>
            <person name="Koehrsen M."/>
            <person name="Haas B."/>
            <person name="Borodovsky M."/>
            <person name="Guigo R."/>
            <person name="Alvarado L."/>
            <person name="Berlin A."/>
            <person name="Borenstein D."/>
            <person name="Chen Z."/>
            <person name="Engels R."/>
            <person name="Freedman E."/>
            <person name="Gellesch M."/>
            <person name="Goldberg J."/>
            <person name="Griggs A."/>
            <person name="Gujja S."/>
            <person name="Heiman D."/>
            <person name="Hepburn T."/>
            <person name="Howarth C."/>
            <person name="Jen D."/>
            <person name="Larson L."/>
            <person name="Lewis B."/>
            <person name="Mehta T."/>
            <person name="Park D."/>
            <person name="Pearson M."/>
            <person name="Roberts A."/>
            <person name="Saif S."/>
            <person name="Shenoy N."/>
            <person name="Sisk P."/>
            <person name="Stolte C."/>
            <person name="Sykes S."/>
            <person name="Walk T."/>
            <person name="White J."/>
            <person name="Yandava C."/>
            <person name="Burger G."/>
            <person name="Gray M.W."/>
            <person name="Holland P.W.H."/>
            <person name="King N."/>
            <person name="Lang F.B.F."/>
            <person name="Roger A.J."/>
            <person name="Ruiz-Trillo I."/>
            <person name="Lander E."/>
            <person name="Nusbaum C."/>
        </authorList>
    </citation>
    <scope>NUCLEOTIDE SEQUENCE [LARGE SCALE GENOMIC DNA]</scope>
    <source>
        <strain evidence="11">ATCC 38327</strain>
    </source>
</reference>
<feature type="region of interest" description="Disordered" evidence="8">
    <location>
        <begin position="641"/>
        <end position="670"/>
    </location>
</feature>
<protein>
    <recommendedName>
        <fullName evidence="3">HECT-type E3 ubiquitin transferase</fullName>
        <ecNumber evidence="3">2.3.2.26</ecNumber>
    </recommendedName>
</protein>
<gene>
    <name evidence="10" type="ORF">AMAG_07293</name>
</gene>
<dbReference type="STRING" id="578462.A0A0L0SHW4"/>
<feature type="compositionally biased region" description="Low complexity" evidence="8">
    <location>
        <begin position="136"/>
        <end position="147"/>
    </location>
</feature>
<feature type="compositionally biased region" description="Basic residues" evidence="8">
    <location>
        <begin position="1"/>
        <end position="12"/>
    </location>
</feature>
<evidence type="ECO:0000259" key="9">
    <source>
        <dbReference type="PROSITE" id="PS50237"/>
    </source>
</evidence>
<keyword evidence="5 6" id="KW-0833">Ubl conjugation pathway</keyword>
<evidence type="ECO:0000256" key="4">
    <source>
        <dbReference type="ARBA" id="ARBA00022679"/>
    </source>
</evidence>
<feature type="compositionally biased region" description="Low complexity" evidence="8">
    <location>
        <begin position="31"/>
        <end position="41"/>
    </location>
</feature>
<evidence type="ECO:0000256" key="5">
    <source>
        <dbReference type="ARBA" id="ARBA00022786"/>
    </source>
</evidence>
<dbReference type="EMBL" id="GG745339">
    <property type="protein sequence ID" value="KNE62034.1"/>
    <property type="molecule type" value="Genomic_DNA"/>
</dbReference>
<dbReference type="SMART" id="SM00119">
    <property type="entry name" value="HECTc"/>
    <property type="match status" value="1"/>
</dbReference>
<feature type="compositionally biased region" description="Pro residues" evidence="8">
    <location>
        <begin position="165"/>
        <end position="175"/>
    </location>
</feature>
<organism evidence="10 11">
    <name type="scientific">Allomyces macrogynus (strain ATCC 38327)</name>
    <name type="common">Allomyces javanicus var. macrogynus</name>
    <dbReference type="NCBI Taxonomy" id="578462"/>
    <lineage>
        <taxon>Eukaryota</taxon>
        <taxon>Fungi</taxon>
        <taxon>Fungi incertae sedis</taxon>
        <taxon>Blastocladiomycota</taxon>
        <taxon>Blastocladiomycetes</taxon>
        <taxon>Blastocladiales</taxon>
        <taxon>Blastocladiaceae</taxon>
        <taxon>Allomyces</taxon>
    </lineage>
</organism>
<feature type="compositionally biased region" description="Basic and acidic residues" evidence="8">
    <location>
        <begin position="976"/>
        <end position="986"/>
    </location>
</feature>
<dbReference type="InterPro" id="IPR016024">
    <property type="entry name" value="ARM-type_fold"/>
</dbReference>
<dbReference type="Pfam" id="PF00632">
    <property type="entry name" value="HECT"/>
    <property type="match status" value="1"/>
</dbReference>
<dbReference type="SUPFAM" id="SSF56204">
    <property type="entry name" value="Hect, E3 ligase catalytic domain"/>
    <property type="match status" value="1"/>
</dbReference>
<dbReference type="Gene3D" id="3.90.1750.10">
    <property type="entry name" value="Hect, E3 ligase catalytic domains"/>
    <property type="match status" value="1"/>
</dbReference>
<dbReference type="EC" id="2.3.2.26" evidence="3"/>
<dbReference type="PANTHER" id="PTHR45670:SF1">
    <property type="entry name" value="E3 UBIQUITIN-PROTEIN LIGASE HECTD1"/>
    <property type="match status" value="1"/>
</dbReference>
<feature type="active site" description="Glycyl thioester intermediate" evidence="6">
    <location>
        <position position="1726"/>
    </location>
</feature>
<dbReference type="GO" id="GO:0061630">
    <property type="term" value="F:ubiquitin protein ligase activity"/>
    <property type="evidence" value="ECO:0007669"/>
    <property type="project" value="UniProtKB-EC"/>
</dbReference>
<dbReference type="Proteomes" id="UP000054350">
    <property type="component" value="Unassembled WGS sequence"/>
</dbReference>
<feature type="region of interest" description="Disordered" evidence="8">
    <location>
        <begin position="1"/>
        <end position="278"/>
    </location>
</feature>
<dbReference type="OrthoDB" id="423283at2759"/>
<feature type="region of interest" description="Disordered" evidence="8">
    <location>
        <begin position="976"/>
        <end position="1118"/>
    </location>
</feature>
<evidence type="ECO:0000313" key="10">
    <source>
        <dbReference type="EMBL" id="KNE62034.1"/>
    </source>
</evidence>
<dbReference type="SUPFAM" id="SSF48371">
    <property type="entry name" value="ARM repeat"/>
    <property type="match status" value="1"/>
</dbReference>
<keyword evidence="4" id="KW-0808">Transferase</keyword>
<feature type="domain" description="HECT" evidence="9">
    <location>
        <begin position="1470"/>
        <end position="1759"/>
    </location>
</feature>
<feature type="compositionally biased region" description="Acidic residues" evidence="8">
    <location>
        <begin position="237"/>
        <end position="259"/>
    </location>
</feature>
<dbReference type="InterPro" id="IPR011989">
    <property type="entry name" value="ARM-like"/>
</dbReference>
<keyword evidence="11" id="KW-1185">Reference proteome</keyword>
<dbReference type="GO" id="GO:0043161">
    <property type="term" value="P:proteasome-mediated ubiquitin-dependent protein catabolic process"/>
    <property type="evidence" value="ECO:0007669"/>
    <property type="project" value="TreeGrafter"/>
</dbReference>
<dbReference type="VEuPathDB" id="FungiDB:AMAG_07293"/>
<dbReference type="InterPro" id="IPR000569">
    <property type="entry name" value="HECT_dom"/>
</dbReference>
<dbReference type="InterPro" id="IPR045322">
    <property type="entry name" value="HECTD1/TRIP12-like"/>
</dbReference>
<feature type="compositionally biased region" description="Low complexity" evidence="8">
    <location>
        <begin position="260"/>
        <end position="274"/>
    </location>
</feature>
<evidence type="ECO:0000256" key="6">
    <source>
        <dbReference type="PROSITE-ProRule" id="PRU00104"/>
    </source>
</evidence>
<feature type="region of interest" description="Disordered" evidence="8">
    <location>
        <begin position="819"/>
        <end position="854"/>
    </location>
</feature>
<comment type="catalytic activity">
    <reaction evidence="1">
        <text>S-ubiquitinyl-[E2 ubiquitin-conjugating enzyme]-L-cysteine + [acceptor protein]-L-lysine = [E2 ubiquitin-conjugating enzyme]-L-cysteine + N(6)-ubiquitinyl-[acceptor protein]-L-lysine.</text>
        <dbReference type="EC" id="2.3.2.26"/>
    </reaction>
</comment>
<evidence type="ECO:0000256" key="1">
    <source>
        <dbReference type="ARBA" id="ARBA00000885"/>
    </source>
</evidence>
<feature type="region of interest" description="Disordered" evidence="8">
    <location>
        <begin position="346"/>
        <end position="366"/>
    </location>
</feature>